<dbReference type="PANTHER" id="PTHR43400">
    <property type="entry name" value="FUMARATE REDUCTASE"/>
    <property type="match status" value="1"/>
</dbReference>
<evidence type="ECO:0000256" key="4">
    <source>
        <dbReference type="ARBA" id="ARBA00023002"/>
    </source>
</evidence>
<dbReference type="Gene3D" id="3.50.50.60">
    <property type="entry name" value="FAD/NAD(P)-binding domain"/>
    <property type="match status" value="2"/>
</dbReference>
<dbReference type="GO" id="GO:0008202">
    <property type="term" value="P:steroid metabolic process"/>
    <property type="evidence" value="ECO:0007669"/>
    <property type="project" value="UniProtKB-ARBA"/>
</dbReference>
<accession>A0A8J3DZF0</accession>
<feature type="domain" description="FAD-dependent oxidoreductase 2 FAD-binding" evidence="5">
    <location>
        <begin position="10"/>
        <end position="509"/>
    </location>
</feature>
<dbReference type="InterPro" id="IPR003953">
    <property type="entry name" value="FAD-dep_OxRdtase_2_FAD-bd"/>
</dbReference>
<comment type="caution">
    <text evidence="6">The sequence shown here is derived from an EMBL/GenBank/DDBJ whole genome shotgun (WGS) entry which is preliminary data.</text>
</comment>
<reference evidence="6" key="2">
    <citation type="submission" date="2020-09" db="EMBL/GenBank/DDBJ databases">
        <authorList>
            <person name="Sun Q."/>
            <person name="Sedlacek I."/>
        </authorList>
    </citation>
    <scope>NUCLEOTIDE SEQUENCE</scope>
    <source>
        <strain evidence="6">CCM 7684</strain>
    </source>
</reference>
<dbReference type="PROSITE" id="PS51257">
    <property type="entry name" value="PROKAR_LIPOPROTEIN"/>
    <property type="match status" value="1"/>
</dbReference>
<reference evidence="6" key="1">
    <citation type="journal article" date="2014" name="Int. J. Syst. Evol. Microbiol.">
        <title>Complete genome sequence of Corynebacterium casei LMG S-19264T (=DSM 44701T), isolated from a smear-ripened cheese.</title>
        <authorList>
            <consortium name="US DOE Joint Genome Institute (JGI-PGF)"/>
            <person name="Walter F."/>
            <person name="Albersmeier A."/>
            <person name="Kalinowski J."/>
            <person name="Ruckert C."/>
        </authorList>
    </citation>
    <scope>NUCLEOTIDE SEQUENCE</scope>
    <source>
        <strain evidence="6">CCM 7684</strain>
    </source>
</reference>
<keyword evidence="2" id="KW-0285">Flavoprotein</keyword>
<dbReference type="Gene3D" id="3.90.700.10">
    <property type="entry name" value="Succinate dehydrogenase/fumarate reductase flavoprotein, catalytic domain"/>
    <property type="match status" value="1"/>
</dbReference>
<evidence type="ECO:0000256" key="3">
    <source>
        <dbReference type="ARBA" id="ARBA00022827"/>
    </source>
</evidence>
<keyword evidence="3" id="KW-0274">FAD</keyword>
<evidence type="ECO:0000313" key="6">
    <source>
        <dbReference type="EMBL" id="GGE54888.1"/>
    </source>
</evidence>
<dbReference type="AlphaFoldDB" id="A0A8J3DZF0"/>
<dbReference type="InterPro" id="IPR027477">
    <property type="entry name" value="Succ_DH/fumarate_Rdtase_cat_sf"/>
</dbReference>
<comment type="cofactor">
    <cofactor evidence="1">
        <name>FAD</name>
        <dbReference type="ChEBI" id="CHEBI:57692"/>
    </cofactor>
</comment>
<organism evidence="6 7">
    <name type="scientific">Agaricicola taiwanensis</name>
    <dbReference type="NCBI Taxonomy" id="591372"/>
    <lineage>
        <taxon>Bacteria</taxon>
        <taxon>Pseudomonadati</taxon>
        <taxon>Pseudomonadota</taxon>
        <taxon>Alphaproteobacteria</taxon>
        <taxon>Rhodobacterales</taxon>
        <taxon>Paracoccaceae</taxon>
        <taxon>Agaricicola</taxon>
    </lineage>
</organism>
<dbReference type="PANTHER" id="PTHR43400:SF10">
    <property type="entry name" value="3-OXOSTEROID 1-DEHYDROGENASE"/>
    <property type="match status" value="1"/>
</dbReference>
<dbReference type="GO" id="GO:0016491">
    <property type="term" value="F:oxidoreductase activity"/>
    <property type="evidence" value="ECO:0007669"/>
    <property type="project" value="UniProtKB-KW"/>
</dbReference>
<gene>
    <name evidence="6" type="ORF">GCM10007276_34810</name>
</gene>
<dbReference type="SUPFAM" id="SSF51905">
    <property type="entry name" value="FAD/NAD(P)-binding domain"/>
    <property type="match status" value="1"/>
</dbReference>
<evidence type="ECO:0000256" key="2">
    <source>
        <dbReference type="ARBA" id="ARBA00022630"/>
    </source>
</evidence>
<keyword evidence="4" id="KW-0560">Oxidoreductase</keyword>
<dbReference type="Proteomes" id="UP000602745">
    <property type="component" value="Unassembled WGS sequence"/>
</dbReference>
<name>A0A8J3DZF0_9RHOB</name>
<dbReference type="InterPro" id="IPR036188">
    <property type="entry name" value="FAD/NAD-bd_sf"/>
</dbReference>
<sequence length="542" mass="58620">MRVDFDHEVDVIVLGLGAAGGCAAIEAHDHGAEVLVIEKQPAGSHYSNTRMSGGGFHSPSPDGDPAALKAYAKAMFSGDGLPLKLEAEMPEYADELAEIWAREAPENEGFMRSLDPMFQTISMANAAFPDFPGAADAGYSVVRSSYTGSEDENVIYSSTIDLDKSQKNAGEAFHACMMTGVGRRGIAVHYDTRGRRFLMGEDGEITGVSCLRDGEIVNYGARRAVIVCTGGYEYNKRMRKAFLDGPAVEGWAFYGSPANTGDGIEMATRIGAGLAKVGSVAGRVICAIPERRHGLKIGLNTNGVGKPNEIVVDSYGSRFASERRITKDPSRYIFYKEALRFDTLTLDYPRIPAWMIFDETLRRKGAVIWTASAVYNGVDWGDDNLKAIENGWILKAQSIEELAGKIRQHSDNMERMDAATLVQSVERYNAGCAEGVDREFNREPQTLGPVETPPFYALPLYPGGPNTKGGLLVNATRQVLDWDGEPIPRLYAAGEIASVFQFVYQGGGNLAESITFGRLAGRLAAAEPVRSSPMPSAPAEIA</sequence>
<dbReference type="InterPro" id="IPR050315">
    <property type="entry name" value="FAD-oxidoreductase_2"/>
</dbReference>
<keyword evidence="7" id="KW-1185">Reference proteome</keyword>
<dbReference type="EMBL" id="BMCP01000008">
    <property type="protein sequence ID" value="GGE54888.1"/>
    <property type="molecule type" value="Genomic_DNA"/>
</dbReference>
<proteinExistence type="predicted"/>
<evidence type="ECO:0000313" key="7">
    <source>
        <dbReference type="Proteomes" id="UP000602745"/>
    </source>
</evidence>
<evidence type="ECO:0000259" key="5">
    <source>
        <dbReference type="Pfam" id="PF00890"/>
    </source>
</evidence>
<protein>
    <submittedName>
        <fullName evidence="6">3-oxosteroid 1-dehydrogenase</fullName>
    </submittedName>
</protein>
<dbReference type="SUPFAM" id="SSF56425">
    <property type="entry name" value="Succinate dehydrogenase/fumarate reductase flavoprotein, catalytic domain"/>
    <property type="match status" value="1"/>
</dbReference>
<dbReference type="Pfam" id="PF00890">
    <property type="entry name" value="FAD_binding_2"/>
    <property type="match status" value="1"/>
</dbReference>
<evidence type="ECO:0000256" key="1">
    <source>
        <dbReference type="ARBA" id="ARBA00001974"/>
    </source>
</evidence>
<dbReference type="RefSeq" id="WP_188411108.1">
    <property type="nucleotide sequence ID" value="NZ_BMCP01000008.1"/>
</dbReference>